<feature type="region of interest" description="Disordered" evidence="1">
    <location>
        <begin position="146"/>
        <end position="176"/>
    </location>
</feature>
<evidence type="ECO:0000256" key="1">
    <source>
        <dbReference type="SAM" id="MobiDB-lite"/>
    </source>
</evidence>
<feature type="compositionally biased region" description="Polar residues" evidence="1">
    <location>
        <begin position="52"/>
        <end position="76"/>
    </location>
</feature>
<feature type="non-terminal residue" evidence="2">
    <location>
        <position position="176"/>
    </location>
</feature>
<feature type="region of interest" description="Disordered" evidence="1">
    <location>
        <begin position="39"/>
        <end position="115"/>
    </location>
</feature>
<gene>
    <name evidence="2" type="ORF">CYMTET_33415</name>
</gene>
<accession>A0AAE0FD27</accession>
<keyword evidence="3" id="KW-1185">Reference proteome</keyword>
<comment type="caution">
    <text evidence="2">The sequence shown here is derived from an EMBL/GenBank/DDBJ whole genome shotgun (WGS) entry which is preliminary data.</text>
</comment>
<evidence type="ECO:0000313" key="3">
    <source>
        <dbReference type="Proteomes" id="UP001190700"/>
    </source>
</evidence>
<evidence type="ECO:0000313" key="2">
    <source>
        <dbReference type="EMBL" id="KAK3257501.1"/>
    </source>
</evidence>
<dbReference type="Proteomes" id="UP001190700">
    <property type="component" value="Unassembled WGS sequence"/>
</dbReference>
<dbReference type="AlphaFoldDB" id="A0AAE0FD27"/>
<proteinExistence type="predicted"/>
<feature type="non-terminal residue" evidence="2">
    <location>
        <position position="1"/>
    </location>
</feature>
<protein>
    <submittedName>
        <fullName evidence="2">Uncharacterized protein</fullName>
    </submittedName>
</protein>
<sequence length="176" mass="17971">DFVGLCRDIVGSAVMKFSQGLHALSSAMRRLLPGTKAATRHGEVARGDPPSISEQPLQPRVSASQLPRPNTASTRLRSARGSRGVQPPEALSPSGAAADATEQLPRGAAEPASTAPRSLMDLASSVPQHSGAQLAERVEERACASTRGTLRGTSHGGAFRSCGGCGPSPPGTLEAG</sequence>
<organism evidence="2 3">
    <name type="scientific">Cymbomonas tetramitiformis</name>
    <dbReference type="NCBI Taxonomy" id="36881"/>
    <lineage>
        <taxon>Eukaryota</taxon>
        <taxon>Viridiplantae</taxon>
        <taxon>Chlorophyta</taxon>
        <taxon>Pyramimonadophyceae</taxon>
        <taxon>Pyramimonadales</taxon>
        <taxon>Pyramimonadaceae</taxon>
        <taxon>Cymbomonas</taxon>
    </lineage>
</organism>
<reference evidence="2 3" key="1">
    <citation type="journal article" date="2015" name="Genome Biol. Evol.">
        <title>Comparative Genomics of a Bacterivorous Green Alga Reveals Evolutionary Causalities and Consequences of Phago-Mixotrophic Mode of Nutrition.</title>
        <authorList>
            <person name="Burns J.A."/>
            <person name="Paasch A."/>
            <person name="Narechania A."/>
            <person name="Kim E."/>
        </authorList>
    </citation>
    <scope>NUCLEOTIDE SEQUENCE [LARGE SCALE GENOMIC DNA]</scope>
    <source>
        <strain evidence="2 3">PLY_AMNH</strain>
    </source>
</reference>
<dbReference type="EMBL" id="LGRX02020431">
    <property type="protein sequence ID" value="KAK3257501.1"/>
    <property type="molecule type" value="Genomic_DNA"/>
</dbReference>
<name>A0AAE0FD27_9CHLO</name>